<keyword evidence="3" id="KW-1185">Reference proteome</keyword>
<sequence length="844" mass="90283">MQFTASLYSSASPQFGPPPPRLVHLLLGLPHLPLGPTSLGWVPTSSRLFGLHPAWSDFIPACPPPPACRTPSPALSHLLPGHGPDLPFWPPHPPTLSNLLRLSPTSSCFAPLIPHGPTSPLGPTSSCSSDLPDGPHLLRVWSTSSEVWFHLLRAWSDLIRAWSTSCRLGATSPSFGPTSSLVWSHRLVRLHPGLVRPRPGLVRPRYGLVPPPSAWSHLLRLGPTSSSLGPNLPTGTNPPVWSTPPGLVRPPCFIHLPRTGSDLLPFGPTSTRFARPPLGLLDLLRVWPTTSASPNSSGLVQLIRPSPTHPGLSDHPGFVPLHPLDPASRLGRVPTSSRLVHLRLGLRPASLAAAVHLAAWSTSAGFPGTSRLVAPPPLGPTSSRPTTFRHGPSSSRLGPSSSRLGPTSSGLDPTSPRLSDFIPGFGPPHPSLVRLPPAWSDLQGRGSGPPSAWSDLHRVWSDRPHATPPPLPGAGPTFTVLGPTTSGLVHSSRWSDLILGLVRIIPLVSTSSRVRLHSSLVRLRPGLVRTPLRLFPPPRGLGLTSTRLGPTSSGFAPTSSRLLTSPWLGPTSSGFGPTSSAWSHLPPAWSDLLRVWSDLLRASSDLFDFILACSDFILAWSDFILAWSDLHLAWSDLLRVWSDLLSAWSDLPLGLVRHPPAWSDLLRVWSDLLRVGPTSKSLLLVRPPPAGPPPPAWSHLLLCLVRLLPGFVRPASAWSDSASLVLRYGRSLPAPCSSLHGPTPPRLGPDILFGPTSSALVPPPGFVPPPNSSRVGPSSGFGPTSSGLVRPPPGLVRPPQGLVRLRHGLVRSRPGLVRPPASLVLRLWRSPAAPWYVVFFNQTF</sequence>
<reference evidence="2" key="1">
    <citation type="submission" date="2020-03" db="EMBL/GenBank/DDBJ databases">
        <title>A high-quality chromosome-level genome assembly of a woody plant with both climbing and erect habits, Rhamnella rubrinervis.</title>
        <authorList>
            <person name="Lu Z."/>
            <person name="Yang Y."/>
            <person name="Zhu X."/>
            <person name="Sun Y."/>
        </authorList>
    </citation>
    <scope>NUCLEOTIDE SEQUENCE</scope>
    <source>
        <strain evidence="2">BYM</strain>
        <tissue evidence="2">Leaf</tissue>
    </source>
</reference>
<gene>
    <name evidence="2" type="ORF">FNV43_RR10236</name>
</gene>
<proteinExistence type="predicted"/>
<dbReference type="OrthoDB" id="8194427at2759"/>
<organism evidence="2 3">
    <name type="scientific">Rhamnella rubrinervis</name>
    <dbReference type="NCBI Taxonomy" id="2594499"/>
    <lineage>
        <taxon>Eukaryota</taxon>
        <taxon>Viridiplantae</taxon>
        <taxon>Streptophyta</taxon>
        <taxon>Embryophyta</taxon>
        <taxon>Tracheophyta</taxon>
        <taxon>Spermatophyta</taxon>
        <taxon>Magnoliopsida</taxon>
        <taxon>eudicotyledons</taxon>
        <taxon>Gunneridae</taxon>
        <taxon>Pentapetalae</taxon>
        <taxon>rosids</taxon>
        <taxon>fabids</taxon>
        <taxon>Rosales</taxon>
        <taxon>Rhamnaceae</taxon>
        <taxon>rhamnoid group</taxon>
        <taxon>Rhamneae</taxon>
        <taxon>Rhamnella</taxon>
    </lineage>
</organism>
<feature type="compositionally biased region" description="Low complexity" evidence="1">
    <location>
        <begin position="776"/>
        <end position="789"/>
    </location>
</feature>
<feature type="compositionally biased region" description="Basic and acidic residues" evidence="1">
    <location>
        <begin position="455"/>
        <end position="465"/>
    </location>
</feature>
<dbReference type="EMBL" id="VOIH02000004">
    <property type="protein sequence ID" value="KAF3449508.1"/>
    <property type="molecule type" value="Genomic_DNA"/>
</dbReference>
<dbReference type="Proteomes" id="UP000796880">
    <property type="component" value="Unassembled WGS sequence"/>
</dbReference>
<feature type="region of interest" description="Disordered" evidence="1">
    <location>
        <begin position="767"/>
        <end position="793"/>
    </location>
</feature>
<evidence type="ECO:0000313" key="2">
    <source>
        <dbReference type="EMBL" id="KAF3449508.1"/>
    </source>
</evidence>
<evidence type="ECO:0000313" key="3">
    <source>
        <dbReference type="Proteomes" id="UP000796880"/>
    </source>
</evidence>
<accession>A0A8K0HC97</accession>
<evidence type="ECO:0000256" key="1">
    <source>
        <dbReference type="SAM" id="MobiDB-lite"/>
    </source>
</evidence>
<feature type="region of interest" description="Disordered" evidence="1">
    <location>
        <begin position="437"/>
        <end position="476"/>
    </location>
</feature>
<comment type="caution">
    <text evidence="2">The sequence shown here is derived from an EMBL/GenBank/DDBJ whole genome shotgun (WGS) entry which is preliminary data.</text>
</comment>
<feature type="region of interest" description="Disordered" evidence="1">
    <location>
        <begin position="366"/>
        <end position="423"/>
    </location>
</feature>
<name>A0A8K0HC97_9ROSA</name>
<dbReference type="AlphaFoldDB" id="A0A8K0HC97"/>
<protein>
    <submittedName>
        <fullName evidence="2">Uncharacterized protein</fullName>
    </submittedName>
</protein>
<feature type="compositionally biased region" description="Low complexity" evidence="1">
    <location>
        <begin position="391"/>
        <end position="406"/>
    </location>
</feature>